<gene>
    <name evidence="1" type="ORF">LCGC14_2734600</name>
</gene>
<proteinExistence type="predicted"/>
<dbReference type="AlphaFoldDB" id="A0A0F9BF56"/>
<name>A0A0F9BF56_9ZZZZ</name>
<accession>A0A0F9BF56</accession>
<evidence type="ECO:0000313" key="1">
    <source>
        <dbReference type="EMBL" id="KKK89289.1"/>
    </source>
</evidence>
<dbReference type="EMBL" id="LAZR01049597">
    <property type="protein sequence ID" value="KKK89289.1"/>
    <property type="molecule type" value="Genomic_DNA"/>
</dbReference>
<reference evidence="1" key="1">
    <citation type="journal article" date="2015" name="Nature">
        <title>Complex archaea that bridge the gap between prokaryotes and eukaryotes.</title>
        <authorList>
            <person name="Spang A."/>
            <person name="Saw J.H."/>
            <person name="Jorgensen S.L."/>
            <person name="Zaremba-Niedzwiedzka K."/>
            <person name="Martijn J."/>
            <person name="Lind A.E."/>
            <person name="van Eijk R."/>
            <person name="Schleper C."/>
            <person name="Guy L."/>
            <person name="Ettema T.J."/>
        </authorList>
    </citation>
    <scope>NUCLEOTIDE SEQUENCE</scope>
</reference>
<comment type="caution">
    <text evidence="1">The sequence shown here is derived from an EMBL/GenBank/DDBJ whole genome shotgun (WGS) entry which is preliminary data.</text>
</comment>
<protein>
    <submittedName>
        <fullName evidence="1">Uncharacterized protein</fullName>
    </submittedName>
</protein>
<organism evidence="1">
    <name type="scientific">marine sediment metagenome</name>
    <dbReference type="NCBI Taxonomy" id="412755"/>
    <lineage>
        <taxon>unclassified sequences</taxon>
        <taxon>metagenomes</taxon>
        <taxon>ecological metagenomes</taxon>
    </lineage>
</organism>
<sequence length="193" mass="22073">MKTLTTLLILFACITSQAQDYERLFTGADVTFDSLSLSAFMVPTGTFELSYEHENYYHVPFTWWDKWGHSTAITLWQIGATSLNAWGDGLNHNGNKDWGHFCNATSYAMYMSGPFVLNIDRRDWFPYLVGCVLVRFEFFDPVHNATIGMPLSYVGSVSNYDKAIRAFNAPPHGWWFARGISLTLHIGINYKTW</sequence>